<proteinExistence type="predicted"/>
<evidence type="ECO:0000256" key="1">
    <source>
        <dbReference type="SAM" id="MobiDB-lite"/>
    </source>
</evidence>
<comment type="caution">
    <text evidence="2">The sequence shown here is derived from an EMBL/GenBank/DDBJ whole genome shotgun (WGS) entry which is preliminary data.</text>
</comment>
<keyword evidence="3" id="KW-1185">Reference proteome</keyword>
<name>A0A9W7ZUP1_9FUNG</name>
<dbReference type="OrthoDB" id="2161910at2759"/>
<evidence type="ECO:0000313" key="3">
    <source>
        <dbReference type="Proteomes" id="UP001150569"/>
    </source>
</evidence>
<feature type="region of interest" description="Disordered" evidence="1">
    <location>
        <begin position="24"/>
        <end position="55"/>
    </location>
</feature>
<dbReference type="AlphaFoldDB" id="A0A9W7ZUP1"/>
<feature type="compositionally biased region" description="Basic and acidic residues" evidence="1">
    <location>
        <begin position="24"/>
        <end position="40"/>
    </location>
</feature>
<gene>
    <name evidence="2" type="ORF">IWQ60_009234</name>
</gene>
<feature type="non-terminal residue" evidence="2">
    <location>
        <position position="55"/>
    </location>
</feature>
<sequence>MHHMGADLEELMIMEAIRISMIEHQDRQGQRLETTDRSGEGEGGGGGSTSNLSGQ</sequence>
<reference evidence="2" key="1">
    <citation type="submission" date="2022-07" db="EMBL/GenBank/DDBJ databases">
        <title>Phylogenomic reconstructions and comparative analyses of Kickxellomycotina fungi.</title>
        <authorList>
            <person name="Reynolds N.K."/>
            <person name="Stajich J.E."/>
            <person name="Barry K."/>
            <person name="Grigoriev I.V."/>
            <person name="Crous P."/>
            <person name="Smith M.E."/>
        </authorList>
    </citation>
    <scope>NUCLEOTIDE SEQUENCE</scope>
    <source>
        <strain evidence="2">RSA 861</strain>
    </source>
</reference>
<protein>
    <submittedName>
        <fullName evidence="2">Uncharacterized protein</fullName>
    </submittedName>
</protein>
<organism evidence="2 3">
    <name type="scientific">Tieghemiomyces parasiticus</name>
    <dbReference type="NCBI Taxonomy" id="78921"/>
    <lineage>
        <taxon>Eukaryota</taxon>
        <taxon>Fungi</taxon>
        <taxon>Fungi incertae sedis</taxon>
        <taxon>Zoopagomycota</taxon>
        <taxon>Kickxellomycotina</taxon>
        <taxon>Dimargaritomycetes</taxon>
        <taxon>Dimargaritales</taxon>
        <taxon>Dimargaritaceae</taxon>
        <taxon>Tieghemiomyces</taxon>
    </lineage>
</organism>
<accession>A0A9W7ZUP1</accession>
<dbReference type="EMBL" id="JANBPT010000755">
    <property type="protein sequence ID" value="KAJ1913363.1"/>
    <property type="molecule type" value="Genomic_DNA"/>
</dbReference>
<evidence type="ECO:0000313" key="2">
    <source>
        <dbReference type="EMBL" id="KAJ1913363.1"/>
    </source>
</evidence>
<dbReference type="Proteomes" id="UP001150569">
    <property type="component" value="Unassembled WGS sequence"/>
</dbReference>